<dbReference type="PANTHER" id="PTHR43252">
    <property type="entry name" value="TRANSCRIPTIONAL REGULATOR YQJI"/>
    <property type="match status" value="1"/>
</dbReference>
<evidence type="ECO:0000313" key="4">
    <source>
        <dbReference type="Proteomes" id="UP001183648"/>
    </source>
</evidence>
<dbReference type="PANTHER" id="PTHR43252:SF2">
    <property type="entry name" value="TRANSCRIPTION REGULATOR, PADR-LIKE FAMILY"/>
    <property type="match status" value="1"/>
</dbReference>
<dbReference type="Proteomes" id="UP001183648">
    <property type="component" value="Unassembled WGS sequence"/>
</dbReference>
<evidence type="ECO:0000256" key="1">
    <source>
        <dbReference type="SAM" id="MobiDB-lite"/>
    </source>
</evidence>
<dbReference type="Pfam" id="PF03551">
    <property type="entry name" value="PadR"/>
    <property type="match status" value="1"/>
</dbReference>
<protein>
    <submittedName>
        <fullName evidence="3">DNA-binding PadR family transcriptional regulator</fullName>
    </submittedName>
</protein>
<dbReference type="Gene3D" id="1.10.10.10">
    <property type="entry name" value="Winged helix-like DNA-binding domain superfamily/Winged helix DNA-binding domain"/>
    <property type="match status" value="1"/>
</dbReference>
<accession>A0ABU2BW35</accession>
<comment type="caution">
    <text evidence="3">The sequence shown here is derived from an EMBL/GenBank/DDBJ whole genome shotgun (WGS) entry which is preliminary data.</text>
</comment>
<dbReference type="InterPro" id="IPR036390">
    <property type="entry name" value="WH_DNA-bd_sf"/>
</dbReference>
<dbReference type="InterPro" id="IPR036388">
    <property type="entry name" value="WH-like_DNA-bd_sf"/>
</dbReference>
<organism evidence="3 4">
    <name type="scientific">Nocardioides marmoribigeumensis</name>
    <dbReference type="NCBI Taxonomy" id="433649"/>
    <lineage>
        <taxon>Bacteria</taxon>
        <taxon>Bacillati</taxon>
        <taxon>Actinomycetota</taxon>
        <taxon>Actinomycetes</taxon>
        <taxon>Propionibacteriales</taxon>
        <taxon>Nocardioidaceae</taxon>
        <taxon>Nocardioides</taxon>
    </lineage>
</organism>
<evidence type="ECO:0000313" key="3">
    <source>
        <dbReference type="EMBL" id="MDR7362847.1"/>
    </source>
</evidence>
<keyword evidence="4" id="KW-1185">Reference proteome</keyword>
<proteinExistence type="predicted"/>
<dbReference type="SUPFAM" id="SSF46785">
    <property type="entry name" value="Winged helix' DNA-binding domain"/>
    <property type="match status" value="1"/>
</dbReference>
<dbReference type="RefSeq" id="WP_310302384.1">
    <property type="nucleotide sequence ID" value="NZ_BAAAPS010000013.1"/>
</dbReference>
<keyword evidence="3" id="KW-0238">DNA-binding</keyword>
<feature type="region of interest" description="Disordered" evidence="1">
    <location>
        <begin position="1"/>
        <end position="29"/>
    </location>
</feature>
<dbReference type="GO" id="GO:0003677">
    <property type="term" value="F:DNA binding"/>
    <property type="evidence" value="ECO:0007669"/>
    <property type="project" value="UniProtKB-KW"/>
</dbReference>
<feature type="domain" description="Transcription regulator PadR N-terminal" evidence="2">
    <location>
        <begin position="63"/>
        <end position="131"/>
    </location>
</feature>
<reference evidence="3 4" key="1">
    <citation type="submission" date="2023-07" db="EMBL/GenBank/DDBJ databases">
        <title>Sequencing the genomes of 1000 actinobacteria strains.</title>
        <authorList>
            <person name="Klenk H.-P."/>
        </authorList>
    </citation>
    <scope>NUCLEOTIDE SEQUENCE [LARGE SCALE GENOMIC DNA]</scope>
    <source>
        <strain evidence="3 4">DSM 19426</strain>
    </source>
</reference>
<sequence>MPNKHWQGGRGGGWSEWSDWGHQQAWRSSGPPPWLTGLFGLAQAGQSAKGAPKVRRGDVRSAILDVLSGEPMNGYQVIQQIAERSNGLWKPSPGSVYPTIQQLEDEGLVEGTSPEGRRLLQLTAAGRVYVEERAEELAETWRPFDEAQQPTSGGEAGDLKPVIGQVMGAVWQVITTGTRQQQAEAAEILSETRRRLYTLLADGEPS</sequence>
<name>A0ABU2BW35_9ACTN</name>
<dbReference type="EMBL" id="JAVDYG010000001">
    <property type="protein sequence ID" value="MDR7362847.1"/>
    <property type="molecule type" value="Genomic_DNA"/>
</dbReference>
<dbReference type="CDD" id="cd00090">
    <property type="entry name" value="HTH_ARSR"/>
    <property type="match status" value="1"/>
</dbReference>
<dbReference type="InterPro" id="IPR005149">
    <property type="entry name" value="Tscrpt_reg_PadR_N"/>
</dbReference>
<evidence type="ECO:0000259" key="2">
    <source>
        <dbReference type="Pfam" id="PF03551"/>
    </source>
</evidence>
<dbReference type="InterPro" id="IPR011991">
    <property type="entry name" value="ArsR-like_HTH"/>
</dbReference>
<gene>
    <name evidence="3" type="ORF">J2S63_002400</name>
</gene>